<reference evidence="8 9" key="1">
    <citation type="submission" date="2019-07" db="EMBL/GenBank/DDBJ databases">
        <title>Whole genome shotgun sequence of Pseudonocardia sulfidoxydans NBRC 16205.</title>
        <authorList>
            <person name="Hosoyama A."/>
            <person name="Uohara A."/>
            <person name="Ohji S."/>
            <person name="Ichikawa N."/>
        </authorList>
    </citation>
    <scope>NUCLEOTIDE SEQUENCE [LARGE SCALE GENOMIC DNA]</scope>
    <source>
        <strain evidence="8 9">NBRC 16205</strain>
    </source>
</reference>
<dbReference type="GO" id="GO:0046872">
    <property type="term" value="F:metal ion binding"/>
    <property type="evidence" value="ECO:0007669"/>
    <property type="project" value="UniProtKB-KW"/>
</dbReference>
<keyword evidence="5" id="KW-0411">Iron-sulfur</keyword>
<feature type="domain" description="NADH-ubiquinone oxidoreductase 51kDa subunit iron-sulphur binding" evidence="7">
    <location>
        <begin position="324"/>
        <end position="369"/>
    </location>
</feature>
<name>A0A511DPW8_9PSEU</name>
<evidence type="ECO:0000256" key="3">
    <source>
        <dbReference type="ARBA" id="ARBA00022723"/>
    </source>
</evidence>
<dbReference type="RefSeq" id="WP_147115615.1">
    <property type="nucleotide sequence ID" value="NZ_BJVJ01000117.1"/>
</dbReference>
<organism evidence="8 9">
    <name type="scientific">Pseudonocardia sulfidoxydans NBRC 16205</name>
    <dbReference type="NCBI Taxonomy" id="1223511"/>
    <lineage>
        <taxon>Bacteria</taxon>
        <taxon>Bacillati</taxon>
        <taxon>Actinomycetota</taxon>
        <taxon>Actinomycetes</taxon>
        <taxon>Pseudonocardiales</taxon>
        <taxon>Pseudonocardiaceae</taxon>
        <taxon>Pseudonocardia</taxon>
    </lineage>
</organism>
<dbReference type="Proteomes" id="UP000321685">
    <property type="component" value="Unassembled WGS sequence"/>
</dbReference>
<feature type="compositionally biased region" description="Basic and acidic residues" evidence="6">
    <location>
        <begin position="438"/>
        <end position="449"/>
    </location>
</feature>
<dbReference type="InterPro" id="IPR019575">
    <property type="entry name" value="Nuop51_4Fe4S-bd"/>
</dbReference>
<keyword evidence="9" id="KW-1185">Reference proteome</keyword>
<evidence type="ECO:0000313" key="9">
    <source>
        <dbReference type="Proteomes" id="UP000321685"/>
    </source>
</evidence>
<dbReference type="EMBL" id="BJVJ01000117">
    <property type="protein sequence ID" value="GEL26855.1"/>
    <property type="molecule type" value="Genomic_DNA"/>
</dbReference>
<dbReference type="InterPro" id="IPR037225">
    <property type="entry name" value="Nuo51_FMN-bd_sf"/>
</dbReference>
<evidence type="ECO:0000313" key="8">
    <source>
        <dbReference type="EMBL" id="GEL26855.1"/>
    </source>
</evidence>
<dbReference type="Pfam" id="PF10589">
    <property type="entry name" value="NADH_4Fe-4S"/>
    <property type="match status" value="1"/>
</dbReference>
<accession>A0A511DPW8</accession>
<dbReference type="SUPFAM" id="SSF142984">
    <property type="entry name" value="Nqo1 middle domain-like"/>
    <property type="match status" value="1"/>
</dbReference>
<evidence type="ECO:0000259" key="7">
    <source>
        <dbReference type="SMART" id="SM00928"/>
    </source>
</evidence>
<keyword evidence="4" id="KW-0408">Iron</keyword>
<comment type="caution">
    <text evidence="8">The sequence shown here is derived from an EMBL/GenBank/DDBJ whole genome shotgun (WGS) entry which is preliminary data.</text>
</comment>
<sequence length="449" mass="46430">MTGAALADPPLVGAITVGGERLLQQRCDRESFAEYRAAGGYRNAVRGAGVLRELSVAGLRGRGGAAFPTAIKWQAVAERPGPRHVVVNAEEGEPASAKDRWLLRHRPHIVVEGALAAASAIGADTIWIYVADRPAAESAREAAAELRADTSLGPIPRINVVEVPHTYVAGEETSVVRAIDGGPALPTTKPPRPFERGAAGSPTLVQNAETLAHVALIVRSGAKQFRGAGSNTAPGTLLLTISGDCIRPGLVEVATGTRLREVLALAGGVRGGGAPAGFAFGGYFGGIAGPRTVDLPIEHDALRTEGIGLGCGAVIVLGTHRCVVAVAATIGKFFAAQSAHQCGVCVRGTAAIQGALERLRGGRADPANVEQLQRFAGLVRGRGACALPDGAANVVESLIREFPGTVADHVGRVCLRCRLPVDDVIPNLAARPVTSGARPEETRSREESQ</sequence>
<dbReference type="Pfam" id="PF01512">
    <property type="entry name" value="Complex1_51K"/>
    <property type="match status" value="1"/>
</dbReference>
<evidence type="ECO:0000256" key="1">
    <source>
        <dbReference type="ARBA" id="ARBA00007523"/>
    </source>
</evidence>
<dbReference type="Gene3D" id="3.40.50.11540">
    <property type="entry name" value="NADH-ubiquinone oxidoreductase 51kDa subunit"/>
    <property type="match status" value="1"/>
</dbReference>
<evidence type="ECO:0000256" key="5">
    <source>
        <dbReference type="ARBA" id="ARBA00023014"/>
    </source>
</evidence>
<keyword evidence="2" id="KW-0004">4Fe-4S</keyword>
<dbReference type="PANTHER" id="PTHR43578:SF3">
    <property type="entry name" value="NADH-QUINONE OXIDOREDUCTASE SUBUNIT F"/>
    <property type="match status" value="1"/>
</dbReference>
<evidence type="ECO:0000256" key="4">
    <source>
        <dbReference type="ARBA" id="ARBA00023004"/>
    </source>
</evidence>
<dbReference type="Gene3D" id="1.20.1440.230">
    <property type="entry name" value="NADH-ubiquinone oxidoreductase 51kDa subunit, iron-sulphur binding domain"/>
    <property type="match status" value="1"/>
</dbReference>
<proteinExistence type="inferred from homology"/>
<dbReference type="SUPFAM" id="SSF142019">
    <property type="entry name" value="Nqo1 FMN-binding domain-like"/>
    <property type="match status" value="1"/>
</dbReference>
<dbReference type="SMART" id="SM00928">
    <property type="entry name" value="NADH_4Fe-4S"/>
    <property type="match status" value="1"/>
</dbReference>
<dbReference type="InterPro" id="IPR011538">
    <property type="entry name" value="Nuo51_FMN-bd"/>
</dbReference>
<dbReference type="InterPro" id="IPR037207">
    <property type="entry name" value="Nuop51_4Fe4S-bd_sf"/>
</dbReference>
<dbReference type="SUPFAM" id="SSF140490">
    <property type="entry name" value="Nqo1C-terminal domain-like"/>
    <property type="match status" value="1"/>
</dbReference>
<comment type="similarity">
    <text evidence="1">Belongs to the complex I 51 kDa subunit family.</text>
</comment>
<dbReference type="Gene3D" id="3.10.20.600">
    <property type="match status" value="1"/>
</dbReference>
<gene>
    <name evidence="8" type="ORF">PSU4_58090</name>
</gene>
<evidence type="ECO:0000256" key="6">
    <source>
        <dbReference type="SAM" id="MobiDB-lite"/>
    </source>
</evidence>
<dbReference type="OrthoDB" id="9805533at2"/>
<dbReference type="GO" id="GO:0051539">
    <property type="term" value="F:4 iron, 4 sulfur cluster binding"/>
    <property type="evidence" value="ECO:0007669"/>
    <property type="project" value="UniProtKB-KW"/>
</dbReference>
<keyword evidence="3" id="KW-0479">Metal-binding</keyword>
<protein>
    <submittedName>
        <fullName evidence="8">NADH dehydrogenase</fullName>
    </submittedName>
</protein>
<feature type="region of interest" description="Disordered" evidence="6">
    <location>
        <begin position="430"/>
        <end position="449"/>
    </location>
</feature>
<dbReference type="PANTHER" id="PTHR43578">
    <property type="entry name" value="NADH-QUINONE OXIDOREDUCTASE SUBUNIT F"/>
    <property type="match status" value="1"/>
</dbReference>
<dbReference type="AlphaFoldDB" id="A0A511DPW8"/>
<evidence type="ECO:0000256" key="2">
    <source>
        <dbReference type="ARBA" id="ARBA00022485"/>
    </source>
</evidence>